<dbReference type="Gene3D" id="3.40.50.300">
    <property type="entry name" value="P-loop containing nucleotide triphosphate hydrolases"/>
    <property type="match status" value="1"/>
</dbReference>
<name>A0A023D5Y6_ACIMT</name>
<comment type="similarity">
    <text evidence="1">Belongs to the ABC transporter superfamily.</text>
</comment>
<dbReference type="InterPro" id="IPR017871">
    <property type="entry name" value="ABC_transporter-like_CS"/>
</dbReference>
<dbReference type="InterPro" id="IPR003439">
    <property type="entry name" value="ABC_transporter-like_ATP-bd"/>
</dbReference>
<keyword evidence="4 6" id="KW-0067">ATP-binding</keyword>
<evidence type="ECO:0000256" key="1">
    <source>
        <dbReference type="ARBA" id="ARBA00005417"/>
    </source>
</evidence>
<dbReference type="GO" id="GO:0016887">
    <property type="term" value="F:ATP hydrolysis activity"/>
    <property type="evidence" value="ECO:0007669"/>
    <property type="project" value="InterPro"/>
</dbReference>
<reference evidence="6 7" key="2">
    <citation type="journal article" date="2014" name="FEMS Microbiol. Lett.">
        <title>Draft genomic DNA sequence of the facultatively methylotrophic bacterium Acidomonas methanolica type strain MB58.</title>
        <authorList>
            <person name="Higashiura N."/>
            <person name="Hadano H."/>
            <person name="Hirakawa H."/>
            <person name="Matsutani M."/>
            <person name="Takabe S."/>
            <person name="Matsushita K."/>
            <person name="Azuma Y."/>
        </authorList>
    </citation>
    <scope>NUCLEOTIDE SEQUENCE [LARGE SCALE GENOMIC DNA]</scope>
    <source>
        <strain evidence="6 7">MB58</strain>
    </source>
</reference>
<evidence type="ECO:0000256" key="4">
    <source>
        <dbReference type="ARBA" id="ARBA00022840"/>
    </source>
</evidence>
<dbReference type="Proteomes" id="UP000019760">
    <property type="component" value="Unassembled WGS sequence"/>
</dbReference>
<reference evidence="7" key="1">
    <citation type="journal article" date="2014" name="FEMS Microbiol. Lett.">
        <title>Draft Genomic DNA Sequence of the Facultatively Methylotrophic Bacterium Acidomonas methanolica type strain MB58.</title>
        <authorList>
            <person name="Higashiura N."/>
            <person name="Hadano H."/>
            <person name="Hirakawa H."/>
            <person name="Matsutani M."/>
            <person name="Takabe S."/>
            <person name="Matsushita K."/>
            <person name="Azuma Y."/>
        </authorList>
    </citation>
    <scope>NUCLEOTIDE SEQUENCE [LARGE SCALE GENOMIC DNA]</scope>
    <source>
        <strain evidence="7">MB58</strain>
    </source>
</reference>
<dbReference type="Pfam" id="PF00005">
    <property type="entry name" value="ABC_tran"/>
    <property type="match status" value="1"/>
</dbReference>
<dbReference type="InterPro" id="IPR003593">
    <property type="entry name" value="AAA+_ATPase"/>
</dbReference>
<dbReference type="SMART" id="SM00382">
    <property type="entry name" value="AAA"/>
    <property type="match status" value="1"/>
</dbReference>
<evidence type="ECO:0000313" key="6">
    <source>
        <dbReference type="EMBL" id="GAJ29160.1"/>
    </source>
</evidence>
<dbReference type="InterPro" id="IPR015860">
    <property type="entry name" value="ABC_transpr_TagH-like"/>
</dbReference>
<sequence>MSMSPLIRLDGYGLSFPVLHGSARSLKKTLFRQMRGAVGGTMQDGDVITVQALEEVSFTLRPGERVGLIGYNGAGKSTLLRALAGIYESDVGVLDVRGRLHALLDPQAGMSGELTGRENIHLFARMLGFDRAATRQLETDVEVFAELGAFLDLPVALYSSGMAVRLGFGLATAPRPQILLMDEWFMAGDQHFQDRAQERLEEMVVAADIMVLTSHSLPVMRKWCTRILWLEHGRVRMDGGTDEVLDAYEADTAALAG</sequence>
<dbReference type="PROSITE" id="PS00211">
    <property type="entry name" value="ABC_TRANSPORTER_1"/>
    <property type="match status" value="1"/>
</dbReference>
<evidence type="ECO:0000313" key="7">
    <source>
        <dbReference type="Proteomes" id="UP000019760"/>
    </source>
</evidence>
<gene>
    <name evidence="6" type="ORF">Amme_050_003</name>
</gene>
<dbReference type="PANTHER" id="PTHR46743">
    <property type="entry name" value="TEICHOIC ACIDS EXPORT ATP-BINDING PROTEIN TAGH"/>
    <property type="match status" value="1"/>
</dbReference>
<comment type="caution">
    <text evidence="6">The sequence shown here is derived from an EMBL/GenBank/DDBJ whole genome shotgun (WGS) entry which is preliminary data.</text>
</comment>
<evidence type="ECO:0000256" key="2">
    <source>
        <dbReference type="ARBA" id="ARBA00022448"/>
    </source>
</evidence>
<evidence type="ECO:0000256" key="3">
    <source>
        <dbReference type="ARBA" id="ARBA00022741"/>
    </source>
</evidence>
<protein>
    <submittedName>
        <fullName evidence="6">ABC transporter O-antigene exporter ATP-binding protein</fullName>
    </submittedName>
</protein>
<dbReference type="PROSITE" id="PS50893">
    <property type="entry name" value="ABC_TRANSPORTER_2"/>
    <property type="match status" value="1"/>
</dbReference>
<dbReference type="InterPro" id="IPR050683">
    <property type="entry name" value="Bact_Polysacc_Export_ATP-bd"/>
</dbReference>
<dbReference type="SUPFAM" id="SSF52540">
    <property type="entry name" value="P-loop containing nucleoside triphosphate hydrolases"/>
    <property type="match status" value="1"/>
</dbReference>
<feature type="domain" description="ABC transporter" evidence="5">
    <location>
        <begin position="32"/>
        <end position="257"/>
    </location>
</feature>
<dbReference type="RefSeq" id="WP_239641657.1">
    <property type="nucleotide sequence ID" value="NZ_BAND01000050.1"/>
</dbReference>
<keyword evidence="7" id="KW-1185">Reference proteome</keyword>
<dbReference type="GO" id="GO:0140359">
    <property type="term" value="F:ABC-type transporter activity"/>
    <property type="evidence" value="ECO:0007669"/>
    <property type="project" value="InterPro"/>
</dbReference>
<dbReference type="InterPro" id="IPR027417">
    <property type="entry name" value="P-loop_NTPase"/>
</dbReference>
<dbReference type="GO" id="GO:0016020">
    <property type="term" value="C:membrane"/>
    <property type="evidence" value="ECO:0007669"/>
    <property type="project" value="InterPro"/>
</dbReference>
<dbReference type="GO" id="GO:0005524">
    <property type="term" value="F:ATP binding"/>
    <property type="evidence" value="ECO:0007669"/>
    <property type="project" value="UniProtKB-KW"/>
</dbReference>
<accession>A0A023D5Y6</accession>
<organism evidence="6 7">
    <name type="scientific">Acidomonas methanolica NBRC 104435</name>
    <dbReference type="NCBI Taxonomy" id="1231351"/>
    <lineage>
        <taxon>Bacteria</taxon>
        <taxon>Pseudomonadati</taxon>
        <taxon>Pseudomonadota</taxon>
        <taxon>Alphaproteobacteria</taxon>
        <taxon>Acetobacterales</taxon>
        <taxon>Acetobacteraceae</taxon>
        <taxon>Acidomonas</taxon>
    </lineage>
</organism>
<evidence type="ECO:0000259" key="5">
    <source>
        <dbReference type="PROSITE" id="PS50893"/>
    </source>
</evidence>
<keyword evidence="2" id="KW-0813">Transport</keyword>
<proteinExistence type="inferred from homology"/>
<dbReference type="EMBL" id="BAND01000050">
    <property type="protein sequence ID" value="GAJ29160.1"/>
    <property type="molecule type" value="Genomic_DNA"/>
</dbReference>
<dbReference type="CDD" id="cd03220">
    <property type="entry name" value="ABC_KpsT_Wzt"/>
    <property type="match status" value="1"/>
</dbReference>
<dbReference type="PANTHER" id="PTHR46743:SF2">
    <property type="entry name" value="TEICHOIC ACIDS EXPORT ATP-BINDING PROTEIN TAGH"/>
    <property type="match status" value="1"/>
</dbReference>
<keyword evidence="3" id="KW-0547">Nucleotide-binding</keyword>
<dbReference type="AlphaFoldDB" id="A0A023D5Y6"/>